<evidence type="ECO:0000256" key="4">
    <source>
        <dbReference type="ARBA" id="ARBA00022490"/>
    </source>
</evidence>
<dbReference type="AlphaFoldDB" id="A0A974WES2"/>
<dbReference type="GO" id="GO:0005249">
    <property type="term" value="F:voltage-gated potassium channel activity"/>
    <property type="evidence" value="ECO:0007669"/>
    <property type="project" value="InterPro"/>
</dbReference>
<protein>
    <submittedName>
        <fullName evidence="11">Aldo/keto reductase</fullName>
    </submittedName>
</protein>
<evidence type="ECO:0000256" key="7">
    <source>
        <dbReference type="ARBA" id="ARBA00022958"/>
    </source>
</evidence>
<proteinExistence type="inferred from homology"/>
<evidence type="ECO:0000256" key="2">
    <source>
        <dbReference type="ARBA" id="ARBA00006515"/>
    </source>
</evidence>
<dbReference type="KEGG" id="fuv:JR347_15850"/>
<dbReference type="PRINTS" id="PR01577">
    <property type="entry name" value="KCNABCHANNEL"/>
</dbReference>
<dbReference type="FunFam" id="3.20.20.100:FF:000004">
    <property type="entry name" value="Oxidoreductase, aldo/keto reductase"/>
    <property type="match status" value="1"/>
</dbReference>
<keyword evidence="8" id="KW-0560">Oxidoreductase</keyword>
<dbReference type="Gene3D" id="3.20.20.100">
    <property type="entry name" value="NADP-dependent oxidoreductase domain"/>
    <property type="match status" value="1"/>
</dbReference>
<evidence type="ECO:0000256" key="1">
    <source>
        <dbReference type="ARBA" id="ARBA00004496"/>
    </source>
</evidence>
<dbReference type="InterPro" id="IPR036812">
    <property type="entry name" value="NAD(P)_OxRdtase_dom_sf"/>
</dbReference>
<keyword evidence="5" id="KW-0633">Potassium transport</keyword>
<evidence type="ECO:0000256" key="9">
    <source>
        <dbReference type="ARBA" id="ARBA00023065"/>
    </source>
</evidence>
<evidence type="ECO:0000259" key="10">
    <source>
        <dbReference type="Pfam" id="PF00248"/>
    </source>
</evidence>
<keyword evidence="3" id="KW-0813">Transport</keyword>
<evidence type="ECO:0000256" key="3">
    <source>
        <dbReference type="ARBA" id="ARBA00022448"/>
    </source>
</evidence>
<dbReference type="InterPro" id="IPR005399">
    <property type="entry name" value="K_chnl_volt-dep_bsu_KCNAB-rel"/>
</dbReference>
<keyword evidence="7" id="KW-0630">Potassium</keyword>
<dbReference type="PANTHER" id="PTHR43150:SF2">
    <property type="entry name" value="HYPERKINETIC, ISOFORM M"/>
    <property type="match status" value="1"/>
</dbReference>
<dbReference type="CDD" id="cd19143">
    <property type="entry name" value="AKR_AKR6C1_2"/>
    <property type="match status" value="1"/>
</dbReference>
<dbReference type="Pfam" id="PF00248">
    <property type="entry name" value="Aldo_ket_red"/>
    <property type="match status" value="1"/>
</dbReference>
<accession>A0A974WES2</accession>
<dbReference type="InterPro" id="IPR005983">
    <property type="entry name" value="K_chnl_volt-dep_bsu_KCNAB"/>
</dbReference>
<dbReference type="PANTHER" id="PTHR43150">
    <property type="entry name" value="HYPERKINETIC, ISOFORM M"/>
    <property type="match status" value="1"/>
</dbReference>
<evidence type="ECO:0000313" key="12">
    <source>
        <dbReference type="Proteomes" id="UP000662783"/>
    </source>
</evidence>
<keyword evidence="12" id="KW-1185">Reference proteome</keyword>
<keyword evidence="9" id="KW-0406">Ion transport</keyword>
<feature type="domain" description="NADP-dependent oxidoreductase" evidence="10">
    <location>
        <begin position="15"/>
        <end position="321"/>
    </location>
</feature>
<dbReference type="EMBL" id="CP070608">
    <property type="protein sequence ID" value="QSE97048.1"/>
    <property type="molecule type" value="Genomic_DNA"/>
</dbReference>
<dbReference type="Proteomes" id="UP000662783">
    <property type="component" value="Chromosome"/>
</dbReference>
<evidence type="ECO:0000313" key="11">
    <source>
        <dbReference type="EMBL" id="QSE97048.1"/>
    </source>
</evidence>
<evidence type="ECO:0000256" key="5">
    <source>
        <dbReference type="ARBA" id="ARBA00022538"/>
    </source>
</evidence>
<organism evidence="11 12">
    <name type="scientific">Fulvivirga lutea</name>
    <dbReference type="NCBI Taxonomy" id="2810512"/>
    <lineage>
        <taxon>Bacteria</taxon>
        <taxon>Pseudomonadati</taxon>
        <taxon>Bacteroidota</taxon>
        <taxon>Cytophagia</taxon>
        <taxon>Cytophagales</taxon>
        <taxon>Fulvivirgaceae</taxon>
        <taxon>Fulvivirga</taxon>
    </lineage>
</organism>
<keyword evidence="4" id="KW-0963">Cytoplasm</keyword>
<dbReference type="RefSeq" id="WP_205721561.1">
    <property type="nucleotide sequence ID" value="NZ_CP070608.1"/>
</dbReference>
<comment type="similarity">
    <text evidence="2">Belongs to the shaker potassium channel beta subunit family.</text>
</comment>
<gene>
    <name evidence="11" type="ORF">JR347_15850</name>
</gene>
<dbReference type="GO" id="GO:0005829">
    <property type="term" value="C:cytosol"/>
    <property type="evidence" value="ECO:0007669"/>
    <property type="project" value="UniProtKB-ARBA"/>
</dbReference>
<evidence type="ECO:0000256" key="8">
    <source>
        <dbReference type="ARBA" id="ARBA00023002"/>
    </source>
</evidence>
<dbReference type="GO" id="GO:0016491">
    <property type="term" value="F:oxidoreductase activity"/>
    <property type="evidence" value="ECO:0007669"/>
    <property type="project" value="UniProtKB-KW"/>
</dbReference>
<dbReference type="NCBIfam" id="TIGR01293">
    <property type="entry name" value="Kv_beta"/>
    <property type="match status" value="1"/>
</dbReference>
<dbReference type="SUPFAM" id="SSF51430">
    <property type="entry name" value="NAD(P)-linked oxidoreductase"/>
    <property type="match status" value="1"/>
</dbReference>
<comment type="subcellular location">
    <subcellularLocation>
        <location evidence="1">Cytoplasm</location>
    </subcellularLocation>
</comment>
<sequence length="331" mass="37391">MEYKRLGKSGLQVSRLSFGSWLTFGKQVGDTTAESLMKIAYENGINFFDNAEAYAGGKSEEVMGEVLKKMGWRRDSYIVSSKVFFGADGGKGDLKPTQKGLNRKHVVEACDQALQRLQVDYLDLYFCHRPDKETPIEETVWSMHNLIQQGKVLYWGTSEWSAQEIMEAHMVAKQYNLIGPTMEQPQYNMLVRDKVEVEFKQIYKTVGLGTTTWSPLASGILTGKYNDGFPKDTRLGIEGLEWLKDRLLAEENLKKVKKLTEFAKELGTTMPLLALAWCLKNEDVSTVILGASKNEQLSENLKAFEVVPLLTDEVMEKIEAMLDNAPVHPPF</sequence>
<evidence type="ECO:0000256" key="6">
    <source>
        <dbReference type="ARBA" id="ARBA00022857"/>
    </source>
</evidence>
<keyword evidence="6" id="KW-0521">NADP</keyword>
<reference evidence="11" key="1">
    <citation type="submission" date="2021-02" db="EMBL/GenBank/DDBJ databases">
        <title>Fulvivirga sp. S481 isolated from sea water.</title>
        <authorList>
            <person name="Bae S.S."/>
            <person name="Baek K."/>
        </authorList>
    </citation>
    <scope>NUCLEOTIDE SEQUENCE</scope>
    <source>
        <strain evidence="11">S481</strain>
    </source>
</reference>
<name>A0A974WES2_9BACT</name>
<dbReference type="InterPro" id="IPR023210">
    <property type="entry name" value="NADP_OxRdtase_dom"/>
</dbReference>